<keyword evidence="5" id="KW-0282">Flagellum</keyword>
<dbReference type="InterPro" id="IPR032370">
    <property type="entry name" value="FlgT_N"/>
</dbReference>
<feature type="domain" description="Flagellar assembly protein T N-terminal" evidence="4">
    <location>
        <begin position="27"/>
        <end position="114"/>
    </location>
</feature>
<feature type="domain" description="Flagellar assembly protein T C-terminal" evidence="2">
    <location>
        <begin position="317"/>
        <end position="391"/>
    </location>
</feature>
<dbReference type="InterPro" id="IPR032388">
    <property type="entry name" value="FlgT_C"/>
</dbReference>
<feature type="domain" description="Flagellar assembly protein T middle" evidence="3">
    <location>
        <begin position="117"/>
        <end position="268"/>
    </location>
</feature>
<evidence type="ECO:0000256" key="1">
    <source>
        <dbReference type="SAM" id="SignalP"/>
    </source>
</evidence>
<dbReference type="InterPro" id="IPR032386">
    <property type="entry name" value="FlgT_M"/>
</dbReference>
<dbReference type="Pfam" id="PF16548">
    <property type="entry name" value="FlgT_N"/>
    <property type="match status" value="1"/>
</dbReference>
<dbReference type="InterPro" id="IPR038165">
    <property type="entry name" value="FlgT_C_sf"/>
</dbReference>
<feature type="chain" id="PRO_5046111753" evidence="1">
    <location>
        <begin position="27"/>
        <end position="414"/>
    </location>
</feature>
<evidence type="ECO:0000259" key="3">
    <source>
        <dbReference type="Pfam" id="PF16539"/>
    </source>
</evidence>
<dbReference type="EMBL" id="JAHZSS010000019">
    <property type="protein sequence ID" value="MBW8192141.1"/>
    <property type="molecule type" value="Genomic_DNA"/>
</dbReference>
<organism evidence="5 6">
    <name type="scientific">Neiella holothuriorum</name>
    <dbReference type="NCBI Taxonomy" id="2870530"/>
    <lineage>
        <taxon>Bacteria</taxon>
        <taxon>Pseudomonadati</taxon>
        <taxon>Pseudomonadota</taxon>
        <taxon>Gammaproteobacteria</taxon>
        <taxon>Alteromonadales</taxon>
        <taxon>Echinimonadaceae</taxon>
        <taxon>Neiella</taxon>
    </lineage>
</organism>
<keyword evidence="6" id="KW-1185">Reference proteome</keyword>
<gene>
    <name evidence="5" type="ORF">K0504_13985</name>
</gene>
<feature type="signal peptide" evidence="1">
    <location>
        <begin position="1"/>
        <end position="26"/>
    </location>
</feature>
<accession>A0ABS7EIG5</accession>
<sequence length="414" mass="46044">MAILSNKLSSTITLALCLLFSAVSHADWFEGEGRAPILQNDTEEARRLAVKNALVSLMYYGGASVRSLQVVKSGVLQTDELRVKTHGEVYGLKILKEAVAEDHVVVTIAADIFPSGSCHTNRYTKPLLVGPFQLEKYEHAQLGAIYDLPEQLGRMLYQAFQSESATVDARSLRTRPITFDVSAEHYSQSAKPKDVALLAEQHGVQYVMLGKIEDLSSHTEKQMKAIVFNKTTTKRNFRMTISVLDGVQGGLVFNKTYQGNREWPFERTVVHDVSSEAFWSSDYGQLVDELLKQAKSEVEDALYCRQSLASVLDVIGSKVIINLGQSNGVQLGDEFILAHQQSYGNQPSNSQTSIFNVTENQLDVVSVYPNRAVLRAKRAADLANIQVRDILFAMPKDPFEFDDFDEAVEGHLAY</sequence>
<protein>
    <submittedName>
        <fullName evidence="5">Flagella assembly protein FlgT</fullName>
    </submittedName>
</protein>
<dbReference type="RefSeq" id="WP_220104769.1">
    <property type="nucleotide sequence ID" value="NZ_JAHZSS010000019.1"/>
</dbReference>
<keyword evidence="1" id="KW-0732">Signal</keyword>
<dbReference type="Gene3D" id="2.40.10.410">
    <property type="entry name" value="FlgT, C-terminal domain"/>
    <property type="match status" value="1"/>
</dbReference>
<comment type="caution">
    <text evidence="5">The sequence shown here is derived from an EMBL/GenBank/DDBJ whole genome shotgun (WGS) entry which is preliminary data.</text>
</comment>
<evidence type="ECO:0000259" key="4">
    <source>
        <dbReference type="Pfam" id="PF16548"/>
    </source>
</evidence>
<dbReference type="Proteomes" id="UP001166251">
    <property type="component" value="Unassembled WGS sequence"/>
</dbReference>
<reference evidence="5" key="1">
    <citation type="submission" date="2021-07" db="EMBL/GenBank/DDBJ databases">
        <title>Neiella marina sp. nov., isolated from the intestinal content of sea cucumber Apostichopus japonicus.</title>
        <authorList>
            <person name="Bai X."/>
        </authorList>
    </citation>
    <scope>NUCLEOTIDE SEQUENCE</scope>
    <source>
        <strain evidence="5">126</strain>
    </source>
</reference>
<keyword evidence="5" id="KW-0966">Cell projection</keyword>
<dbReference type="Gene3D" id="3.30.1660.40">
    <property type="entry name" value="FlgT, N-terminal domain"/>
    <property type="match status" value="1"/>
</dbReference>
<dbReference type="Gene3D" id="3.40.50.10610">
    <property type="entry name" value="ABC-type transport auxiliary lipoprotein component"/>
    <property type="match status" value="1"/>
</dbReference>
<dbReference type="Pfam" id="PF16539">
    <property type="entry name" value="FlgT_M"/>
    <property type="match status" value="1"/>
</dbReference>
<evidence type="ECO:0000313" key="5">
    <source>
        <dbReference type="EMBL" id="MBW8192141.1"/>
    </source>
</evidence>
<dbReference type="Pfam" id="PF16538">
    <property type="entry name" value="FlgT_C"/>
    <property type="match status" value="1"/>
</dbReference>
<evidence type="ECO:0000313" key="6">
    <source>
        <dbReference type="Proteomes" id="UP001166251"/>
    </source>
</evidence>
<name>A0ABS7EIG5_9GAMM</name>
<proteinExistence type="predicted"/>
<evidence type="ECO:0000259" key="2">
    <source>
        <dbReference type="Pfam" id="PF16538"/>
    </source>
</evidence>
<keyword evidence="5" id="KW-0969">Cilium</keyword>
<dbReference type="InterPro" id="IPR038180">
    <property type="entry name" value="FlgT_N_sf"/>
</dbReference>